<dbReference type="AlphaFoldDB" id="A0A392M5P7"/>
<sequence length="109" mass="12106">MVKEGSSLAEDSITQSAEECKSSRHTQAVEFVGDDQDTNFKVDNISGIHLEVVLPANIVNNIGSGVQQIMDINSLEDVEGREYPIKRMVELEDRDRGEKQGWEEVAGDQ</sequence>
<keyword evidence="3" id="KW-1185">Reference proteome</keyword>
<name>A0A392M5P7_9FABA</name>
<gene>
    <name evidence="2" type="ORF">A2U01_0002506</name>
</gene>
<dbReference type="EMBL" id="LXQA010002672">
    <property type="protein sequence ID" value="MCH81714.1"/>
    <property type="molecule type" value="Genomic_DNA"/>
</dbReference>
<evidence type="ECO:0000313" key="2">
    <source>
        <dbReference type="EMBL" id="MCH81714.1"/>
    </source>
</evidence>
<reference evidence="2 3" key="1">
    <citation type="journal article" date="2018" name="Front. Plant Sci.">
        <title>Red Clover (Trifolium pratense) and Zigzag Clover (T. medium) - A Picture of Genomic Similarities and Differences.</title>
        <authorList>
            <person name="Dluhosova J."/>
            <person name="Istvanek J."/>
            <person name="Nedelnik J."/>
            <person name="Repkova J."/>
        </authorList>
    </citation>
    <scope>NUCLEOTIDE SEQUENCE [LARGE SCALE GENOMIC DNA]</scope>
    <source>
        <strain evidence="3">cv. 10/8</strain>
        <tissue evidence="2">Leaf</tissue>
    </source>
</reference>
<protein>
    <submittedName>
        <fullName evidence="2">Uncharacterized protein</fullName>
    </submittedName>
</protein>
<evidence type="ECO:0000256" key="1">
    <source>
        <dbReference type="SAM" id="MobiDB-lite"/>
    </source>
</evidence>
<organism evidence="2 3">
    <name type="scientific">Trifolium medium</name>
    <dbReference type="NCBI Taxonomy" id="97028"/>
    <lineage>
        <taxon>Eukaryota</taxon>
        <taxon>Viridiplantae</taxon>
        <taxon>Streptophyta</taxon>
        <taxon>Embryophyta</taxon>
        <taxon>Tracheophyta</taxon>
        <taxon>Spermatophyta</taxon>
        <taxon>Magnoliopsida</taxon>
        <taxon>eudicotyledons</taxon>
        <taxon>Gunneridae</taxon>
        <taxon>Pentapetalae</taxon>
        <taxon>rosids</taxon>
        <taxon>fabids</taxon>
        <taxon>Fabales</taxon>
        <taxon>Fabaceae</taxon>
        <taxon>Papilionoideae</taxon>
        <taxon>50 kb inversion clade</taxon>
        <taxon>NPAAA clade</taxon>
        <taxon>Hologalegina</taxon>
        <taxon>IRL clade</taxon>
        <taxon>Trifolieae</taxon>
        <taxon>Trifolium</taxon>
    </lineage>
</organism>
<proteinExistence type="predicted"/>
<dbReference type="Proteomes" id="UP000265520">
    <property type="component" value="Unassembled WGS sequence"/>
</dbReference>
<feature type="region of interest" description="Disordered" evidence="1">
    <location>
        <begin position="1"/>
        <end position="25"/>
    </location>
</feature>
<comment type="caution">
    <text evidence="2">The sequence shown here is derived from an EMBL/GenBank/DDBJ whole genome shotgun (WGS) entry which is preliminary data.</text>
</comment>
<accession>A0A392M5P7</accession>
<evidence type="ECO:0000313" key="3">
    <source>
        <dbReference type="Proteomes" id="UP000265520"/>
    </source>
</evidence>